<keyword evidence="9 17" id="KW-0418">Kinase</keyword>
<evidence type="ECO:0000256" key="4">
    <source>
        <dbReference type="ARBA" id="ARBA00022553"/>
    </source>
</evidence>
<keyword evidence="11" id="KW-0067">ATP-binding</keyword>
<evidence type="ECO:0000256" key="6">
    <source>
        <dbReference type="ARBA" id="ARBA00022723"/>
    </source>
</evidence>
<evidence type="ECO:0000256" key="12">
    <source>
        <dbReference type="ARBA" id="ARBA00024334"/>
    </source>
</evidence>
<dbReference type="SUPFAM" id="SSF56112">
    <property type="entry name" value="Protein kinase-like (PK-like)"/>
    <property type="match status" value="1"/>
</dbReference>
<feature type="domain" description="Protein kinase" evidence="16">
    <location>
        <begin position="171"/>
        <end position="429"/>
    </location>
</feature>
<evidence type="ECO:0000256" key="8">
    <source>
        <dbReference type="ARBA" id="ARBA00022741"/>
    </source>
</evidence>
<dbReference type="GO" id="GO:0005524">
    <property type="term" value="F:ATP binding"/>
    <property type="evidence" value="ECO:0007669"/>
    <property type="project" value="UniProtKB-KW"/>
</dbReference>
<reference evidence="17" key="1">
    <citation type="journal article" date="2023" name="Science">
        <title>Elucidation of the pathway for biosynthesis of saponin adjuvants from the soapbark tree.</title>
        <authorList>
            <person name="Reed J."/>
            <person name="Orme A."/>
            <person name="El-Demerdash A."/>
            <person name="Owen C."/>
            <person name="Martin L.B.B."/>
            <person name="Misra R.C."/>
            <person name="Kikuchi S."/>
            <person name="Rejzek M."/>
            <person name="Martin A.C."/>
            <person name="Harkess A."/>
            <person name="Leebens-Mack J."/>
            <person name="Louveau T."/>
            <person name="Stephenson M.J."/>
            <person name="Osbourn A."/>
        </authorList>
    </citation>
    <scope>NUCLEOTIDE SEQUENCE</scope>
    <source>
        <strain evidence="17">S10</strain>
    </source>
</reference>
<dbReference type="PANTHER" id="PTHR24349">
    <property type="entry name" value="SERINE/THREONINE-PROTEIN KINASE"/>
    <property type="match status" value="1"/>
</dbReference>
<dbReference type="CDD" id="cd05117">
    <property type="entry name" value="STKc_CAMK"/>
    <property type="match status" value="1"/>
</dbReference>
<evidence type="ECO:0000259" key="16">
    <source>
        <dbReference type="PROSITE" id="PS50011"/>
    </source>
</evidence>
<feature type="compositionally biased region" description="Basic and acidic residues" evidence="15">
    <location>
        <begin position="91"/>
        <end position="121"/>
    </location>
</feature>
<feature type="region of interest" description="Disordered" evidence="15">
    <location>
        <begin position="83"/>
        <end position="156"/>
    </location>
</feature>
<dbReference type="Gene3D" id="3.30.200.20">
    <property type="entry name" value="Phosphorylase Kinase, domain 1"/>
    <property type="match status" value="1"/>
</dbReference>
<evidence type="ECO:0000256" key="15">
    <source>
        <dbReference type="SAM" id="MobiDB-lite"/>
    </source>
</evidence>
<gene>
    <name evidence="17" type="ORF">O6P43_005745</name>
</gene>
<evidence type="ECO:0000256" key="3">
    <source>
        <dbReference type="ARBA" id="ARBA00022527"/>
    </source>
</evidence>
<keyword evidence="3" id="KW-0723">Serine/threonine-protein kinase</keyword>
<organism evidence="17 18">
    <name type="scientific">Quillaja saponaria</name>
    <name type="common">Soap bark tree</name>
    <dbReference type="NCBI Taxonomy" id="32244"/>
    <lineage>
        <taxon>Eukaryota</taxon>
        <taxon>Viridiplantae</taxon>
        <taxon>Streptophyta</taxon>
        <taxon>Embryophyta</taxon>
        <taxon>Tracheophyta</taxon>
        <taxon>Spermatophyta</taxon>
        <taxon>Magnoliopsida</taxon>
        <taxon>eudicotyledons</taxon>
        <taxon>Gunneridae</taxon>
        <taxon>Pentapetalae</taxon>
        <taxon>rosids</taxon>
        <taxon>fabids</taxon>
        <taxon>Fabales</taxon>
        <taxon>Quillajaceae</taxon>
        <taxon>Quillaja</taxon>
    </lineage>
</organism>
<dbReference type="Gene3D" id="1.10.510.10">
    <property type="entry name" value="Transferase(Phosphotransferase) domain 1"/>
    <property type="match status" value="1"/>
</dbReference>
<dbReference type="GO" id="GO:0046872">
    <property type="term" value="F:metal ion binding"/>
    <property type="evidence" value="ECO:0007669"/>
    <property type="project" value="UniProtKB-KW"/>
</dbReference>
<dbReference type="InterPro" id="IPR000719">
    <property type="entry name" value="Prot_kinase_dom"/>
</dbReference>
<comment type="similarity">
    <text evidence="12">Belongs to the protein kinase superfamily. Ser/Thr protein kinase family. CDPK subfamily.</text>
</comment>
<protein>
    <recommendedName>
        <fullName evidence="2">non-specific serine/threonine protein kinase</fullName>
        <ecNumber evidence="2">2.7.11.1</ecNumber>
    </recommendedName>
</protein>
<dbReference type="FunFam" id="1.10.510.10:FF:000056">
    <property type="entry name" value="calcium-dependent protein kinase 1"/>
    <property type="match status" value="1"/>
</dbReference>
<keyword evidence="10" id="KW-0106">Calcium</keyword>
<evidence type="ECO:0000256" key="9">
    <source>
        <dbReference type="ARBA" id="ARBA00022777"/>
    </source>
</evidence>
<dbReference type="InterPro" id="IPR008271">
    <property type="entry name" value="Ser/Thr_kinase_AS"/>
</dbReference>
<evidence type="ECO:0000256" key="10">
    <source>
        <dbReference type="ARBA" id="ARBA00022837"/>
    </source>
</evidence>
<dbReference type="EC" id="2.7.11.1" evidence="2"/>
<sequence>MGNNCVGSRTSNERLLDSISNSIWGTQSSRGLITNTSIGVFSGSPSLTKDSDVPFHIQSRPPEQVKIVMEDIKTVQPTRLKVEIKQAQQQKQDKETKSSEPTRHMEETRLPESTCHQEETRPASTTRQKKESKPEQPARLKKPHSAKRLSSAGLQAESVLQTKTGHLEEYYNLGRNLGQGRIGTSFLCVEKATGKEYACKSIAKWKLLTNEDVEDVRREIQIIHHLAGNPNVVSIKGAYEDAVSVHVILELCAGGKLFDRIVKRRHYTERKAAELARTIVGVVEACQSLGVMHRDLKPENFLFVNEEEDSPLRTIDFGMSVFFKPGEIFSDVVGSSYYVAPEVLHRRYGPEADVWSAGVIIYILLCGMPPFWAGSKEDIHEQVLHGNLHFSSDPWHHVSESAKDLVRKMLVRDPRKRITAHEVLCHPWVQVDGAAPE</sequence>
<evidence type="ECO:0000256" key="14">
    <source>
        <dbReference type="ARBA" id="ARBA00048679"/>
    </source>
</evidence>
<proteinExistence type="inferred from homology"/>
<name>A0AAD7Q7K8_QUISA</name>
<evidence type="ECO:0000256" key="11">
    <source>
        <dbReference type="ARBA" id="ARBA00022840"/>
    </source>
</evidence>
<dbReference type="GO" id="GO:0004674">
    <property type="term" value="F:protein serine/threonine kinase activity"/>
    <property type="evidence" value="ECO:0007669"/>
    <property type="project" value="UniProtKB-KW"/>
</dbReference>
<dbReference type="KEGG" id="qsa:O6P43_005745"/>
<keyword evidence="7" id="KW-0677">Repeat</keyword>
<dbReference type="PROSITE" id="PS50011">
    <property type="entry name" value="PROTEIN_KINASE_DOM"/>
    <property type="match status" value="1"/>
</dbReference>
<dbReference type="InterPro" id="IPR011009">
    <property type="entry name" value="Kinase-like_dom_sf"/>
</dbReference>
<evidence type="ECO:0000256" key="2">
    <source>
        <dbReference type="ARBA" id="ARBA00012513"/>
    </source>
</evidence>
<comment type="catalytic activity">
    <reaction evidence="13">
        <text>L-threonyl-[protein] + ATP = O-phospho-L-threonyl-[protein] + ADP + H(+)</text>
        <dbReference type="Rhea" id="RHEA:46608"/>
        <dbReference type="Rhea" id="RHEA-COMP:11060"/>
        <dbReference type="Rhea" id="RHEA-COMP:11605"/>
        <dbReference type="ChEBI" id="CHEBI:15378"/>
        <dbReference type="ChEBI" id="CHEBI:30013"/>
        <dbReference type="ChEBI" id="CHEBI:30616"/>
        <dbReference type="ChEBI" id="CHEBI:61977"/>
        <dbReference type="ChEBI" id="CHEBI:456216"/>
        <dbReference type="EC" id="2.7.11.1"/>
    </reaction>
</comment>
<keyword evidence="4" id="KW-0597">Phosphoprotein</keyword>
<dbReference type="SMART" id="SM00220">
    <property type="entry name" value="S_TKc"/>
    <property type="match status" value="1"/>
</dbReference>
<comment type="similarity">
    <text evidence="1">Belongs to the protein kinase superfamily. CAMK Ser/Thr protein kinase family. CaMK subfamily.</text>
</comment>
<evidence type="ECO:0000313" key="18">
    <source>
        <dbReference type="Proteomes" id="UP001163823"/>
    </source>
</evidence>
<dbReference type="Pfam" id="PF00069">
    <property type="entry name" value="Pkinase"/>
    <property type="match status" value="1"/>
</dbReference>
<dbReference type="PROSITE" id="PS00108">
    <property type="entry name" value="PROTEIN_KINASE_ST"/>
    <property type="match status" value="1"/>
</dbReference>
<comment type="catalytic activity">
    <reaction evidence="14">
        <text>L-seryl-[protein] + ATP = O-phospho-L-seryl-[protein] + ADP + H(+)</text>
        <dbReference type="Rhea" id="RHEA:17989"/>
        <dbReference type="Rhea" id="RHEA-COMP:9863"/>
        <dbReference type="Rhea" id="RHEA-COMP:11604"/>
        <dbReference type="ChEBI" id="CHEBI:15378"/>
        <dbReference type="ChEBI" id="CHEBI:29999"/>
        <dbReference type="ChEBI" id="CHEBI:30616"/>
        <dbReference type="ChEBI" id="CHEBI:83421"/>
        <dbReference type="ChEBI" id="CHEBI:456216"/>
        <dbReference type="EC" id="2.7.11.1"/>
    </reaction>
</comment>
<dbReference type="InterPro" id="IPR050205">
    <property type="entry name" value="CDPK_Ser/Thr_kinases"/>
</dbReference>
<evidence type="ECO:0000256" key="13">
    <source>
        <dbReference type="ARBA" id="ARBA00047899"/>
    </source>
</evidence>
<dbReference type="Proteomes" id="UP001163823">
    <property type="component" value="Chromosome 3"/>
</dbReference>
<dbReference type="AlphaFoldDB" id="A0AAD7Q7K8"/>
<comment type="caution">
    <text evidence="17">The sequence shown here is derived from an EMBL/GenBank/DDBJ whole genome shotgun (WGS) entry which is preliminary data.</text>
</comment>
<dbReference type="EMBL" id="JARAOO010000003">
    <property type="protein sequence ID" value="KAJ7975901.1"/>
    <property type="molecule type" value="Genomic_DNA"/>
</dbReference>
<dbReference type="FunFam" id="3.30.200.20:FF:000004">
    <property type="entry name" value="Calcium-dependent protein kinase 1"/>
    <property type="match status" value="1"/>
</dbReference>
<keyword evidence="6" id="KW-0479">Metal-binding</keyword>
<evidence type="ECO:0000313" key="17">
    <source>
        <dbReference type="EMBL" id="KAJ7975901.1"/>
    </source>
</evidence>
<keyword evidence="8" id="KW-0547">Nucleotide-binding</keyword>
<accession>A0AAD7Q7K8</accession>
<feature type="compositionally biased region" description="Basic and acidic residues" evidence="15">
    <location>
        <begin position="128"/>
        <end position="138"/>
    </location>
</feature>
<keyword evidence="5" id="KW-0808">Transferase</keyword>
<keyword evidence="18" id="KW-1185">Reference proteome</keyword>
<evidence type="ECO:0000256" key="1">
    <source>
        <dbReference type="ARBA" id="ARBA00005354"/>
    </source>
</evidence>
<evidence type="ECO:0000256" key="7">
    <source>
        <dbReference type="ARBA" id="ARBA00022737"/>
    </source>
</evidence>
<evidence type="ECO:0000256" key="5">
    <source>
        <dbReference type="ARBA" id="ARBA00022679"/>
    </source>
</evidence>